<accession>A0AAD9NJZ5</accession>
<feature type="domain" description="Nucleotidyl transferase" evidence="1">
    <location>
        <begin position="3"/>
        <end position="202"/>
    </location>
</feature>
<dbReference type="CDD" id="cd06428">
    <property type="entry name" value="M1P_guanylylT_A_like_N"/>
    <property type="match status" value="1"/>
</dbReference>
<evidence type="ECO:0000259" key="1">
    <source>
        <dbReference type="Pfam" id="PF00483"/>
    </source>
</evidence>
<dbReference type="PANTHER" id="PTHR22572">
    <property type="entry name" value="SUGAR-1-PHOSPHATE GUANYL TRANSFERASE"/>
    <property type="match status" value="1"/>
</dbReference>
<evidence type="ECO:0000313" key="2">
    <source>
        <dbReference type="EMBL" id="KAK2169959.1"/>
    </source>
</evidence>
<comment type="caution">
    <text evidence="2">The sequence shown here is derived from an EMBL/GenBank/DDBJ whole genome shotgun (WGS) entry which is preliminary data.</text>
</comment>
<dbReference type="SUPFAM" id="SSF53448">
    <property type="entry name" value="Nucleotide-diphospho-sugar transferases"/>
    <property type="match status" value="1"/>
</dbReference>
<proteinExistence type="predicted"/>
<dbReference type="AlphaFoldDB" id="A0AAD9NJZ5"/>
<dbReference type="Gene3D" id="3.90.550.10">
    <property type="entry name" value="Spore Coat Polysaccharide Biosynthesis Protein SpsA, Chain A"/>
    <property type="match status" value="1"/>
</dbReference>
<keyword evidence="3" id="KW-1185">Reference proteome</keyword>
<dbReference type="Pfam" id="PF00483">
    <property type="entry name" value="NTP_transferase"/>
    <property type="match status" value="1"/>
</dbReference>
<dbReference type="InterPro" id="IPR050486">
    <property type="entry name" value="Mannose-1P_guanyltransferase"/>
</dbReference>
<name>A0AAD9NJZ5_9ANNE</name>
<evidence type="ECO:0000313" key="3">
    <source>
        <dbReference type="Proteomes" id="UP001208570"/>
    </source>
</evidence>
<dbReference type="EMBL" id="JAODUP010000005">
    <property type="protein sequence ID" value="KAK2169959.1"/>
    <property type="molecule type" value="Genomic_DNA"/>
</dbReference>
<protein>
    <recommendedName>
        <fullName evidence="1">Nucleotidyl transferase domain-containing protein</fullName>
    </recommendedName>
</protein>
<organism evidence="2 3">
    <name type="scientific">Paralvinella palmiformis</name>
    <dbReference type="NCBI Taxonomy" id="53620"/>
    <lineage>
        <taxon>Eukaryota</taxon>
        <taxon>Metazoa</taxon>
        <taxon>Spiralia</taxon>
        <taxon>Lophotrochozoa</taxon>
        <taxon>Annelida</taxon>
        <taxon>Polychaeta</taxon>
        <taxon>Sedentaria</taxon>
        <taxon>Canalipalpata</taxon>
        <taxon>Terebellida</taxon>
        <taxon>Terebelliformia</taxon>
        <taxon>Alvinellidae</taxon>
        <taxon>Paralvinella</taxon>
    </lineage>
</organism>
<reference evidence="2" key="1">
    <citation type="journal article" date="2023" name="Mol. Biol. Evol.">
        <title>Third-Generation Sequencing Reveals the Adaptive Role of the Epigenome in Three Deep-Sea Polychaetes.</title>
        <authorList>
            <person name="Perez M."/>
            <person name="Aroh O."/>
            <person name="Sun Y."/>
            <person name="Lan Y."/>
            <person name="Juniper S.K."/>
            <person name="Young C.R."/>
            <person name="Angers B."/>
            <person name="Qian P.Y."/>
        </authorList>
    </citation>
    <scope>NUCLEOTIDE SEQUENCE</scope>
    <source>
        <strain evidence="2">P08H-3</strain>
    </source>
</reference>
<dbReference type="InterPro" id="IPR005835">
    <property type="entry name" value="NTP_transferase_dom"/>
</dbReference>
<gene>
    <name evidence="2" type="ORF">LSH36_5g01002</name>
</gene>
<dbReference type="Proteomes" id="UP001208570">
    <property type="component" value="Unassembled WGS sequence"/>
</dbReference>
<dbReference type="InterPro" id="IPR029044">
    <property type="entry name" value="Nucleotide-diphossugar_trans"/>
</dbReference>
<sequence length="239" mass="27097">MLKTIIIIGGPSKGTRFRPLSLDIPKPLFPVAGFPMIQHHIEASSQITGMKEIILIGGYQPTDQLTRFINEMQQEYKILVRYLQEYAALGTGGGMFHFRDQILSGSPELFFVMNADVCCDFPLEEMLTFHRPKGSNAVFTILGTEATRQQSLTYGCIVEDKDTHEVLHYVEKPETFVSAIINCGIYLCSPDIFTYLKMAFRKNQEDVSSVLTLRSAGMYLLEPGSVLENPWFYKVLCYR</sequence>